<evidence type="ECO:0000313" key="4">
    <source>
        <dbReference type="Proteomes" id="UP001224775"/>
    </source>
</evidence>
<gene>
    <name evidence="3" type="ORF">QTG54_007071</name>
</gene>
<protein>
    <submittedName>
        <fullName evidence="3">Uncharacterized protein</fullName>
    </submittedName>
</protein>
<feature type="compositionally biased region" description="Polar residues" evidence="1">
    <location>
        <begin position="13"/>
        <end position="23"/>
    </location>
</feature>
<accession>A0AAD8Y9W2</accession>
<comment type="caution">
    <text evidence="3">The sequence shown here is derived from an EMBL/GenBank/DDBJ whole genome shotgun (WGS) entry which is preliminary data.</text>
</comment>
<evidence type="ECO:0000256" key="1">
    <source>
        <dbReference type="SAM" id="MobiDB-lite"/>
    </source>
</evidence>
<feature type="region of interest" description="Disordered" evidence="1">
    <location>
        <begin position="1"/>
        <end position="23"/>
    </location>
</feature>
<dbReference type="Proteomes" id="UP001224775">
    <property type="component" value="Unassembled WGS sequence"/>
</dbReference>
<name>A0AAD8Y9W2_9STRA</name>
<evidence type="ECO:0000256" key="2">
    <source>
        <dbReference type="SAM" id="Phobius"/>
    </source>
</evidence>
<reference evidence="3" key="1">
    <citation type="submission" date="2023-06" db="EMBL/GenBank/DDBJ databases">
        <title>Survivors Of The Sea: Transcriptome response of Skeletonema marinoi to long-term dormancy.</title>
        <authorList>
            <person name="Pinder M.I.M."/>
            <person name="Kourtchenko O."/>
            <person name="Robertson E.K."/>
            <person name="Larsson T."/>
            <person name="Maumus F."/>
            <person name="Osuna-Cruz C.M."/>
            <person name="Vancaester E."/>
            <person name="Stenow R."/>
            <person name="Vandepoele K."/>
            <person name="Ploug H."/>
            <person name="Bruchert V."/>
            <person name="Godhe A."/>
            <person name="Topel M."/>
        </authorList>
    </citation>
    <scope>NUCLEOTIDE SEQUENCE</scope>
    <source>
        <strain evidence="3">R05AC</strain>
    </source>
</reference>
<proteinExistence type="predicted"/>
<organism evidence="3 4">
    <name type="scientific">Skeletonema marinoi</name>
    <dbReference type="NCBI Taxonomy" id="267567"/>
    <lineage>
        <taxon>Eukaryota</taxon>
        <taxon>Sar</taxon>
        <taxon>Stramenopiles</taxon>
        <taxon>Ochrophyta</taxon>
        <taxon>Bacillariophyta</taxon>
        <taxon>Coscinodiscophyceae</taxon>
        <taxon>Thalassiosirophycidae</taxon>
        <taxon>Thalassiosirales</taxon>
        <taxon>Skeletonemataceae</taxon>
        <taxon>Skeletonema</taxon>
        <taxon>Skeletonema marinoi-dohrnii complex</taxon>
    </lineage>
</organism>
<feature type="transmembrane region" description="Helical" evidence="2">
    <location>
        <begin position="287"/>
        <end position="308"/>
    </location>
</feature>
<keyword evidence="4" id="KW-1185">Reference proteome</keyword>
<keyword evidence="2" id="KW-1133">Transmembrane helix</keyword>
<dbReference type="EMBL" id="JATAAI010000011">
    <property type="protein sequence ID" value="KAK1742506.1"/>
    <property type="molecule type" value="Genomic_DNA"/>
</dbReference>
<keyword evidence="2" id="KW-0812">Transmembrane</keyword>
<feature type="region of interest" description="Disordered" evidence="1">
    <location>
        <begin position="338"/>
        <end position="361"/>
    </location>
</feature>
<dbReference type="AlphaFoldDB" id="A0AAD8Y9W2"/>
<sequence>MPLTSIRALPANPNDSCSNDSENMNNGGPCRLSFKLDLSWSVDTEPSAESAVSGDVGSISGYNSQNGYMVEEQWISCVSDSELNLNGGDYLVEEFNFIYEIYTPVDDSTDEVLDTLANFERNLSLGVSEALGLVHCAGSETQLSVARSAGPWLRRSLTSLKNNHRFLDDDATSDILAVSMMPKDDIDYASACTSAVSTVQTDESTQCSHVVGGMTAWINKADGASVIPNEDVFLNAVESYIKDDNSKYLGNGLVHVEYIGELGTTTYTTTLGASDVSSGGPSSTGSILGLALGGAFFAVAGVGGAWFYRKKRNKNQDELEEKSEVIVKDDDDIQLQDTAEITSFDDPPSVETDSSDARTADYQLKRVGPLV</sequence>
<evidence type="ECO:0000313" key="3">
    <source>
        <dbReference type="EMBL" id="KAK1742506.1"/>
    </source>
</evidence>
<keyword evidence="2" id="KW-0472">Membrane</keyword>